<dbReference type="eggNOG" id="COG4989">
    <property type="taxonomic scope" value="Bacteria"/>
</dbReference>
<dbReference type="PANTHER" id="PTHR43364:SF1">
    <property type="entry name" value="OXIDOREDUCTASE YDHF"/>
    <property type="match status" value="1"/>
</dbReference>
<dbReference type="InterPro" id="IPR020471">
    <property type="entry name" value="AKR"/>
</dbReference>
<organism evidence="2 3">
    <name type="scientific">Thermosipho africanus (strain TCF52B)</name>
    <dbReference type="NCBI Taxonomy" id="484019"/>
    <lineage>
        <taxon>Bacteria</taxon>
        <taxon>Thermotogati</taxon>
        <taxon>Thermotogota</taxon>
        <taxon>Thermotogae</taxon>
        <taxon>Thermotogales</taxon>
        <taxon>Fervidobacteriaceae</taxon>
        <taxon>Thermosipho</taxon>
    </lineage>
</organism>
<accession>B7IED5</accession>
<dbReference type="SUPFAM" id="SSF51430">
    <property type="entry name" value="NAD(P)-linked oxidoreductase"/>
    <property type="match status" value="1"/>
</dbReference>
<sequence>MRVELSRVIHGLMRIKSWKYTTEELLSLIYKLIDLGVTTFDLADIYGDYEAQEIFGRVLEKDPSLRKKIQLISKVGIVLLSNKHPNVYVKHYDTSKKHIIESVEKTLKDLRTDYIDVLLIHRPDPLMDVEEISGAFEKLKERGMVLSFGVSNFYPSQMSLFVEKLSLPLLYNQIEISLWNVDSFFNGTLDYCQEKGILPMAWSPVAGGRLFKEEDIRKDDRVLRIHNALVEVAKNHYTTPEHIAYAWLYKHPSKIYPVVGSGNFERIKTAVEALNIELDRQEWFYLLKASRGIDVL</sequence>
<dbReference type="PANTHER" id="PTHR43364">
    <property type="entry name" value="NADH-SPECIFIC METHYLGLYOXAL REDUCTASE-RELATED"/>
    <property type="match status" value="1"/>
</dbReference>
<dbReference type="HOGENOM" id="CLU_023205_8_0_0"/>
<dbReference type="OrthoDB" id="9773828at2"/>
<keyword evidence="3" id="KW-1185">Reference proteome</keyword>
<dbReference type="Gene3D" id="3.20.20.100">
    <property type="entry name" value="NADP-dependent oxidoreductase domain"/>
    <property type="match status" value="1"/>
</dbReference>
<protein>
    <submittedName>
        <fullName evidence="2">Oxidoreductase YdhF</fullName>
    </submittedName>
</protein>
<evidence type="ECO:0000259" key="1">
    <source>
        <dbReference type="Pfam" id="PF00248"/>
    </source>
</evidence>
<dbReference type="EMBL" id="CP001185">
    <property type="protein sequence ID" value="ACJ76362.1"/>
    <property type="molecule type" value="Genomic_DNA"/>
</dbReference>
<dbReference type="CDD" id="cd19092">
    <property type="entry name" value="AKR_BsYcsN_EcYdhF-like"/>
    <property type="match status" value="1"/>
</dbReference>
<dbReference type="InterPro" id="IPR036812">
    <property type="entry name" value="NAD(P)_OxRdtase_dom_sf"/>
</dbReference>
<dbReference type="GO" id="GO:0016491">
    <property type="term" value="F:oxidoreductase activity"/>
    <property type="evidence" value="ECO:0007669"/>
    <property type="project" value="InterPro"/>
</dbReference>
<dbReference type="RefSeq" id="WP_004103010.1">
    <property type="nucleotide sequence ID" value="NC_011653.1"/>
</dbReference>
<dbReference type="PRINTS" id="PR00069">
    <property type="entry name" value="ALDKETRDTASE"/>
</dbReference>
<gene>
    <name evidence="2" type="ordered locus">THA_1940</name>
</gene>
<dbReference type="GO" id="GO:0005829">
    <property type="term" value="C:cytosol"/>
    <property type="evidence" value="ECO:0007669"/>
    <property type="project" value="TreeGrafter"/>
</dbReference>
<dbReference type="InterPro" id="IPR050523">
    <property type="entry name" value="AKR_Detox_Biosynth"/>
</dbReference>
<dbReference type="Proteomes" id="UP000002453">
    <property type="component" value="Chromosome"/>
</dbReference>
<dbReference type="AlphaFoldDB" id="B7IED5"/>
<name>B7IED5_THEAB</name>
<evidence type="ECO:0000313" key="3">
    <source>
        <dbReference type="Proteomes" id="UP000002453"/>
    </source>
</evidence>
<dbReference type="KEGG" id="taf:THA_1940"/>
<dbReference type="Pfam" id="PF00248">
    <property type="entry name" value="Aldo_ket_red"/>
    <property type="match status" value="1"/>
</dbReference>
<dbReference type="STRING" id="484019.THA_1940"/>
<proteinExistence type="predicted"/>
<reference evidence="2 3" key="1">
    <citation type="journal article" date="2009" name="J. Bacteriol.">
        <title>The genome of Thermosipho africanus TCF52B: lateral genetic connections to the Firmicutes and Archaea.</title>
        <authorList>
            <person name="Nesboe C.L."/>
            <person name="Bapteste E."/>
            <person name="Curtis B."/>
            <person name="Dahle H."/>
            <person name="Lopez P."/>
            <person name="Macleod D."/>
            <person name="Dlutek M."/>
            <person name="Bowman S."/>
            <person name="Zhaxybayeva O."/>
            <person name="Birkeland N.-K."/>
            <person name="Doolittle W.F."/>
        </authorList>
    </citation>
    <scope>NUCLEOTIDE SEQUENCE [LARGE SCALE GENOMIC DNA]</scope>
    <source>
        <strain evidence="2 3">TCF52B</strain>
    </source>
</reference>
<feature type="domain" description="NADP-dependent oxidoreductase" evidence="1">
    <location>
        <begin position="8"/>
        <end position="285"/>
    </location>
</feature>
<dbReference type="InterPro" id="IPR023210">
    <property type="entry name" value="NADP_OxRdtase_dom"/>
</dbReference>
<evidence type="ECO:0000313" key="2">
    <source>
        <dbReference type="EMBL" id="ACJ76362.1"/>
    </source>
</evidence>